<reference evidence="10 11" key="1">
    <citation type="journal article" date="2015" name="Sci. Rep.">
        <title>Unraveling adaptation of Pontibacter korlensis to radiation and infertility in desert through complete genome and comparative transcriptomic analysis.</title>
        <authorList>
            <person name="Dai J."/>
            <person name="Dai W."/>
            <person name="Qiu C."/>
            <person name="Yang Z."/>
            <person name="Zhang Y."/>
            <person name="Zhou M."/>
            <person name="Zhang L."/>
            <person name="Fang C."/>
            <person name="Gao Q."/>
            <person name="Yang Q."/>
            <person name="Li X."/>
            <person name="Wang Z."/>
            <person name="Wang Z."/>
            <person name="Jia Z."/>
            <person name="Chen X."/>
        </authorList>
    </citation>
    <scope>NUCLEOTIDE SEQUENCE [LARGE SCALE GENOMIC DNA]</scope>
    <source>
        <strain evidence="10 11">X14-1T</strain>
    </source>
</reference>
<evidence type="ECO:0000256" key="6">
    <source>
        <dbReference type="PROSITE-ProRule" id="PRU00339"/>
    </source>
</evidence>
<dbReference type="PROSITE" id="PS50005">
    <property type="entry name" value="TPR"/>
    <property type="match status" value="1"/>
</dbReference>
<dbReference type="SUPFAM" id="SSF48452">
    <property type="entry name" value="TPR-like"/>
    <property type="match status" value="1"/>
</dbReference>
<dbReference type="OrthoDB" id="1147023at2"/>
<feature type="signal peptide" evidence="7">
    <location>
        <begin position="1"/>
        <end position="23"/>
    </location>
</feature>
<feature type="repeat" description="TPR" evidence="6">
    <location>
        <begin position="219"/>
        <end position="252"/>
    </location>
</feature>
<keyword evidence="5" id="KW-0998">Cell outer membrane</keyword>
<gene>
    <name evidence="10" type="ORF">PKOR_15885</name>
</gene>
<evidence type="ECO:0000256" key="1">
    <source>
        <dbReference type="ARBA" id="ARBA00004442"/>
    </source>
</evidence>
<evidence type="ECO:0000256" key="2">
    <source>
        <dbReference type="ARBA" id="ARBA00006275"/>
    </source>
</evidence>
<keyword evidence="11" id="KW-1185">Reference proteome</keyword>
<dbReference type="InterPro" id="IPR019734">
    <property type="entry name" value="TPR_rpt"/>
</dbReference>
<dbReference type="HOGENOM" id="CLU_015553_3_0_10"/>
<feature type="domain" description="RagB/SusD" evidence="8">
    <location>
        <begin position="340"/>
        <end position="458"/>
    </location>
</feature>
<name>A0A0E3ZHY5_9BACT</name>
<dbReference type="RefSeq" id="WP_046312034.1">
    <property type="nucleotide sequence ID" value="NZ_CBCSCY010000018.1"/>
</dbReference>
<accession>A0A0E3ZHY5</accession>
<keyword evidence="4" id="KW-0472">Membrane</keyword>
<proteinExistence type="inferred from homology"/>
<dbReference type="EMBL" id="CP009621">
    <property type="protein sequence ID" value="AKD04298.1"/>
    <property type="molecule type" value="Genomic_DNA"/>
</dbReference>
<comment type="subcellular location">
    <subcellularLocation>
        <location evidence="1">Cell outer membrane</location>
    </subcellularLocation>
</comment>
<dbReference type="STRING" id="400092.PKOR_15885"/>
<feature type="domain" description="SusD-like N-terminal" evidence="9">
    <location>
        <begin position="25"/>
        <end position="230"/>
    </location>
</feature>
<dbReference type="Proteomes" id="UP000033109">
    <property type="component" value="Chromosome"/>
</dbReference>
<dbReference type="Pfam" id="PF14322">
    <property type="entry name" value="SusD-like_3"/>
    <property type="match status" value="1"/>
</dbReference>
<evidence type="ECO:0000256" key="7">
    <source>
        <dbReference type="SAM" id="SignalP"/>
    </source>
</evidence>
<keyword evidence="3 7" id="KW-0732">Signal</keyword>
<evidence type="ECO:0000259" key="8">
    <source>
        <dbReference type="Pfam" id="PF07980"/>
    </source>
</evidence>
<dbReference type="KEGG" id="pko:PKOR_15885"/>
<dbReference type="GO" id="GO:0009279">
    <property type="term" value="C:cell outer membrane"/>
    <property type="evidence" value="ECO:0007669"/>
    <property type="project" value="UniProtKB-SubCell"/>
</dbReference>
<keyword evidence="6" id="KW-0802">TPR repeat</keyword>
<sequence length="459" mass="51934">MKNRNLCTWTLCLLSLAALPSCEKDFLELKPDKTLVVPSTLEDLQALLDHGAVMNRGTSHALAAFGSDDYYVSTATWQLLPRPEEKNGYIWAREVYEGQPVNDWDYAYRRILYANTVLEGLTKLTPAPAQQEAWNQAKGMALFHRGWAFFQLAQLFAKPYDAATAAQDPGIPLRLSADVGAVPTRQSVAETYRQILEDLQTAEALLPDHPIVPQRPGKAAARQVLARTYLQLGEYPQALTATENALQLSSALLDYNTLDTNAAFPFPTQGVGNPEIVFYSNQYALEILYPGRVQVDSLLYQSYDTLDLRRQAFFYYEGDKLTFKGSYEGAYNLSTALTTGELYLTKAECLARLGQPDEALHTLNQLLERRYRAGSFEPLTTVNTPDVLGRILEERRKELLFRGLRWQDLRRLNKEPRFAKTLVRHIDGKRYELPPNDPRYVWPIPDNVVQASGLPQNPR</sequence>
<evidence type="ECO:0000259" key="9">
    <source>
        <dbReference type="Pfam" id="PF14322"/>
    </source>
</evidence>
<comment type="similarity">
    <text evidence="2">Belongs to the SusD family.</text>
</comment>
<protein>
    <submittedName>
        <fullName evidence="10">Uncharacterized protein</fullName>
    </submittedName>
</protein>
<evidence type="ECO:0000256" key="5">
    <source>
        <dbReference type="ARBA" id="ARBA00023237"/>
    </source>
</evidence>
<organism evidence="10 11">
    <name type="scientific">Pontibacter korlensis</name>
    <dbReference type="NCBI Taxonomy" id="400092"/>
    <lineage>
        <taxon>Bacteria</taxon>
        <taxon>Pseudomonadati</taxon>
        <taxon>Bacteroidota</taxon>
        <taxon>Cytophagia</taxon>
        <taxon>Cytophagales</taxon>
        <taxon>Hymenobacteraceae</taxon>
        <taxon>Pontibacter</taxon>
    </lineage>
</organism>
<evidence type="ECO:0000313" key="10">
    <source>
        <dbReference type="EMBL" id="AKD04298.1"/>
    </source>
</evidence>
<dbReference type="InterPro" id="IPR011990">
    <property type="entry name" value="TPR-like_helical_dom_sf"/>
</dbReference>
<evidence type="ECO:0000256" key="3">
    <source>
        <dbReference type="ARBA" id="ARBA00022729"/>
    </source>
</evidence>
<dbReference type="AlphaFoldDB" id="A0A0E3ZHY5"/>
<dbReference type="Gene3D" id="1.25.40.390">
    <property type="match status" value="1"/>
</dbReference>
<dbReference type="PATRIC" id="fig|400092.3.peg.3478"/>
<evidence type="ECO:0000313" key="11">
    <source>
        <dbReference type="Proteomes" id="UP000033109"/>
    </source>
</evidence>
<evidence type="ECO:0000256" key="4">
    <source>
        <dbReference type="ARBA" id="ARBA00023136"/>
    </source>
</evidence>
<dbReference type="InterPro" id="IPR012944">
    <property type="entry name" value="SusD_RagB_dom"/>
</dbReference>
<feature type="chain" id="PRO_5002416539" evidence="7">
    <location>
        <begin position="24"/>
        <end position="459"/>
    </location>
</feature>
<dbReference type="Pfam" id="PF07980">
    <property type="entry name" value="SusD_RagB"/>
    <property type="match status" value="1"/>
</dbReference>
<dbReference type="SMART" id="SM00028">
    <property type="entry name" value="TPR"/>
    <property type="match status" value="2"/>
</dbReference>
<dbReference type="InterPro" id="IPR033985">
    <property type="entry name" value="SusD-like_N"/>
</dbReference>